<dbReference type="InParanoid" id="A0A067MCQ6"/>
<name>A0A067MCQ6_BOTB1</name>
<keyword evidence="2" id="KW-1185">Reference proteome</keyword>
<dbReference type="HOGENOM" id="CLU_1061703_0_0_1"/>
<proteinExistence type="predicted"/>
<protein>
    <submittedName>
        <fullName evidence="1">Uncharacterized protein</fullName>
    </submittedName>
</protein>
<sequence>MSPLGMRMTSYLYGSFDTSTSDDLPVGDFIESTMVYPTRFSGYAVTALTKYIKLSKTRHEFVVLTLEHQKSTRPTHYLRLERTAGSTTSFTKACKAVMKGFIPPASDTYRLTKKKEDATHCGTEGFEHKGTSTYPSAPTLQSFTAMLAVIEAFSSDYVIDSNQCYWYAECVAFVYRQMCLGSNAHSRHIVPSAREPIPGLSVEVDGDCMRAIGWHCQELMGRDDLWTRFADGLRENGTKGYRTLLRNILASYGLPIPKEFYD</sequence>
<accession>A0A067MCQ6</accession>
<organism evidence="1 2">
    <name type="scientific">Botryobasidium botryosum (strain FD-172 SS1)</name>
    <dbReference type="NCBI Taxonomy" id="930990"/>
    <lineage>
        <taxon>Eukaryota</taxon>
        <taxon>Fungi</taxon>
        <taxon>Dikarya</taxon>
        <taxon>Basidiomycota</taxon>
        <taxon>Agaricomycotina</taxon>
        <taxon>Agaricomycetes</taxon>
        <taxon>Cantharellales</taxon>
        <taxon>Botryobasidiaceae</taxon>
        <taxon>Botryobasidium</taxon>
    </lineage>
</organism>
<dbReference type="AlphaFoldDB" id="A0A067MCQ6"/>
<gene>
    <name evidence="1" type="ORF">BOTBODRAFT_148093</name>
</gene>
<dbReference type="EMBL" id="KL198076">
    <property type="protein sequence ID" value="KDQ09677.1"/>
    <property type="molecule type" value="Genomic_DNA"/>
</dbReference>
<dbReference type="Proteomes" id="UP000027195">
    <property type="component" value="Unassembled WGS sequence"/>
</dbReference>
<evidence type="ECO:0000313" key="2">
    <source>
        <dbReference type="Proteomes" id="UP000027195"/>
    </source>
</evidence>
<reference evidence="2" key="1">
    <citation type="journal article" date="2014" name="Proc. Natl. Acad. Sci. U.S.A.">
        <title>Extensive sampling of basidiomycete genomes demonstrates inadequacy of the white-rot/brown-rot paradigm for wood decay fungi.</title>
        <authorList>
            <person name="Riley R."/>
            <person name="Salamov A.A."/>
            <person name="Brown D.W."/>
            <person name="Nagy L.G."/>
            <person name="Floudas D."/>
            <person name="Held B.W."/>
            <person name="Levasseur A."/>
            <person name="Lombard V."/>
            <person name="Morin E."/>
            <person name="Otillar R."/>
            <person name="Lindquist E.A."/>
            <person name="Sun H."/>
            <person name="LaButti K.M."/>
            <person name="Schmutz J."/>
            <person name="Jabbour D."/>
            <person name="Luo H."/>
            <person name="Baker S.E."/>
            <person name="Pisabarro A.G."/>
            <person name="Walton J.D."/>
            <person name="Blanchette R.A."/>
            <person name="Henrissat B."/>
            <person name="Martin F."/>
            <person name="Cullen D."/>
            <person name="Hibbett D.S."/>
            <person name="Grigoriev I.V."/>
        </authorList>
    </citation>
    <scope>NUCLEOTIDE SEQUENCE [LARGE SCALE GENOMIC DNA]</scope>
    <source>
        <strain evidence="2">FD-172 SS1</strain>
    </source>
</reference>
<evidence type="ECO:0000313" key="1">
    <source>
        <dbReference type="EMBL" id="KDQ09677.1"/>
    </source>
</evidence>